<dbReference type="InterPro" id="IPR029033">
    <property type="entry name" value="His_PPase_superfam"/>
</dbReference>
<evidence type="ECO:0000256" key="2">
    <source>
        <dbReference type="ARBA" id="ARBA00013081"/>
    </source>
</evidence>
<evidence type="ECO:0000256" key="6">
    <source>
        <dbReference type="SAM" id="MobiDB-lite"/>
    </source>
</evidence>
<comment type="caution">
    <text evidence="7">The sequence shown here is derived from an EMBL/GenBank/DDBJ whole genome shotgun (WGS) entry which is preliminary data.</text>
</comment>
<dbReference type="AlphaFoldDB" id="A0AAN9FVR2"/>
<gene>
    <name evidence="7" type="ORF">V1264_021555</name>
</gene>
<evidence type="ECO:0000256" key="1">
    <source>
        <dbReference type="ARBA" id="ARBA00006717"/>
    </source>
</evidence>
<dbReference type="SMART" id="SM00855">
    <property type="entry name" value="PGAM"/>
    <property type="match status" value="1"/>
</dbReference>
<dbReference type="Pfam" id="PF00300">
    <property type="entry name" value="His_Phos_1"/>
    <property type="match status" value="1"/>
</dbReference>
<feature type="region of interest" description="Disordered" evidence="6">
    <location>
        <begin position="74"/>
        <end position="99"/>
    </location>
</feature>
<accession>A0AAN9FVR2</accession>
<comment type="similarity">
    <text evidence="1">Belongs to the phosphoglycerate mutase family. BPG-dependent PGAM subfamily.</text>
</comment>
<evidence type="ECO:0000313" key="7">
    <source>
        <dbReference type="EMBL" id="KAK7087513.1"/>
    </source>
</evidence>
<reference evidence="7 8" key="1">
    <citation type="submission" date="2024-02" db="EMBL/GenBank/DDBJ databases">
        <title>Chromosome-scale genome assembly of the rough periwinkle Littorina saxatilis.</title>
        <authorList>
            <person name="De Jode A."/>
            <person name="Faria R."/>
            <person name="Formenti G."/>
            <person name="Sims Y."/>
            <person name="Smith T.P."/>
            <person name="Tracey A."/>
            <person name="Wood J.M.D."/>
            <person name="Zagrodzka Z.B."/>
            <person name="Johannesson K."/>
            <person name="Butlin R.K."/>
            <person name="Leder E.H."/>
        </authorList>
    </citation>
    <scope>NUCLEOTIDE SEQUENCE [LARGE SCALE GENOMIC DNA]</scope>
    <source>
        <strain evidence="7">Snail1</strain>
        <tissue evidence="7">Muscle</tissue>
    </source>
</reference>
<evidence type="ECO:0000256" key="4">
    <source>
        <dbReference type="ARBA" id="ARBA00039765"/>
    </source>
</evidence>
<dbReference type="SUPFAM" id="SSF53254">
    <property type="entry name" value="Phosphoglycerate mutase-like"/>
    <property type="match status" value="1"/>
</dbReference>
<dbReference type="PANTHER" id="PTHR20935">
    <property type="entry name" value="PHOSPHOGLYCERATE MUTASE-RELATED"/>
    <property type="match status" value="1"/>
</dbReference>
<dbReference type="GO" id="GO:0090141">
    <property type="term" value="P:positive regulation of mitochondrial fission"/>
    <property type="evidence" value="ECO:0007669"/>
    <property type="project" value="TreeGrafter"/>
</dbReference>
<dbReference type="Proteomes" id="UP001374579">
    <property type="component" value="Unassembled WGS sequence"/>
</dbReference>
<keyword evidence="8" id="KW-1185">Reference proteome</keyword>
<dbReference type="PANTHER" id="PTHR20935:SF0">
    <property type="entry name" value="SERINE_THREONINE-PROTEIN PHOSPHATASE PGAM5, MITOCHONDRIAL"/>
    <property type="match status" value="1"/>
</dbReference>
<dbReference type="InterPro" id="IPR051021">
    <property type="entry name" value="Mito_Ser/Thr_phosphatase"/>
</dbReference>
<dbReference type="CDD" id="cd07067">
    <property type="entry name" value="HP_PGM_like"/>
    <property type="match status" value="1"/>
</dbReference>
<dbReference type="EMBL" id="JBAMIC010004070">
    <property type="protein sequence ID" value="KAK7087513.1"/>
    <property type="molecule type" value="Genomic_DNA"/>
</dbReference>
<evidence type="ECO:0000256" key="3">
    <source>
        <dbReference type="ARBA" id="ARBA00022801"/>
    </source>
</evidence>
<name>A0AAN9FVR2_9CAEN</name>
<evidence type="ECO:0000313" key="8">
    <source>
        <dbReference type="Proteomes" id="UP001374579"/>
    </source>
</evidence>
<protein>
    <recommendedName>
        <fullName evidence="4">Serine/threonine-protein phosphatase PGAM5, mitochondrial</fullName>
        <ecNumber evidence="2">3.1.3.16</ecNumber>
    </recommendedName>
    <alternativeName>
        <fullName evidence="5">Serine/threonine-protein phosphatase Pgam5, mitochondrial</fullName>
    </alternativeName>
</protein>
<dbReference type="EC" id="3.1.3.16" evidence="2"/>
<keyword evidence="3" id="KW-0378">Hydrolase</keyword>
<dbReference type="GO" id="GO:0004722">
    <property type="term" value="F:protein serine/threonine phosphatase activity"/>
    <property type="evidence" value="ECO:0007669"/>
    <property type="project" value="UniProtKB-EC"/>
</dbReference>
<dbReference type="InterPro" id="IPR013078">
    <property type="entry name" value="His_Pase_superF_clade-1"/>
</dbReference>
<sequence length="305" mass="34948">MVWKTFQRLGRFVQSRQVGIITTSATVVVGLVLYERLKQERVVLADSRPSLSDSPRNPDLSNYTLSGNKTGIRWDENWDKRDPKSMVKPPKVETEESLKGYDEEVKKKTPKATRHLILIRHGQYVDTALIDEERILTALGREQAEITGQRLRDLDLDYTRMVSSTMARAVETADIIHKYLPGLQLDRDDILREGAPIKPEPYHSTWRPEVYQFHQDGARIEAAFRKYFHRADAEQKGDSVEIIVCHANVIRYFACRALQFPPEAWLRISLAHTSLSHFMIRPSGRVILKSLGNSGHLPPTKVSYS</sequence>
<evidence type="ECO:0000256" key="5">
    <source>
        <dbReference type="ARBA" id="ARBA00040722"/>
    </source>
</evidence>
<dbReference type="Gene3D" id="3.40.50.1240">
    <property type="entry name" value="Phosphoglycerate mutase-like"/>
    <property type="match status" value="1"/>
</dbReference>
<organism evidence="7 8">
    <name type="scientific">Littorina saxatilis</name>
    <dbReference type="NCBI Taxonomy" id="31220"/>
    <lineage>
        <taxon>Eukaryota</taxon>
        <taxon>Metazoa</taxon>
        <taxon>Spiralia</taxon>
        <taxon>Lophotrochozoa</taxon>
        <taxon>Mollusca</taxon>
        <taxon>Gastropoda</taxon>
        <taxon>Caenogastropoda</taxon>
        <taxon>Littorinimorpha</taxon>
        <taxon>Littorinoidea</taxon>
        <taxon>Littorinidae</taxon>
        <taxon>Littorina</taxon>
    </lineage>
</organism>
<proteinExistence type="inferred from homology"/>
<dbReference type="GO" id="GO:0005739">
    <property type="term" value="C:mitochondrion"/>
    <property type="evidence" value="ECO:0007669"/>
    <property type="project" value="TreeGrafter"/>
</dbReference>